<keyword evidence="1" id="KW-0732">Signal</keyword>
<dbReference type="EMBL" id="JABELX010000005">
    <property type="protein sequence ID" value="NNH71393.1"/>
    <property type="molecule type" value="Genomic_DNA"/>
</dbReference>
<evidence type="ECO:0000256" key="1">
    <source>
        <dbReference type="SAM" id="SignalP"/>
    </source>
</evidence>
<gene>
    <name evidence="2" type="ORF">HLB23_16230</name>
</gene>
<organism evidence="2 3">
    <name type="scientific">Nocardia uniformis</name>
    <dbReference type="NCBI Taxonomy" id="53432"/>
    <lineage>
        <taxon>Bacteria</taxon>
        <taxon>Bacillati</taxon>
        <taxon>Actinomycetota</taxon>
        <taxon>Actinomycetes</taxon>
        <taxon>Mycobacteriales</taxon>
        <taxon>Nocardiaceae</taxon>
        <taxon>Nocardia</taxon>
    </lineage>
</organism>
<name>A0A849BXV8_9NOCA</name>
<dbReference type="AlphaFoldDB" id="A0A849BXV8"/>
<evidence type="ECO:0000313" key="3">
    <source>
        <dbReference type="Proteomes" id="UP000586827"/>
    </source>
</evidence>
<evidence type="ECO:0000313" key="2">
    <source>
        <dbReference type="EMBL" id="NNH71393.1"/>
    </source>
</evidence>
<feature type="signal peptide" evidence="1">
    <location>
        <begin position="1"/>
        <end position="29"/>
    </location>
</feature>
<reference evidence="2 3" key="1">
    <citation type="submission" date="2020-05" db="EMBL/GenBank/DDBJ databases">
        <title>MicrobeNet Type strains.</title>
        <authorList>
            <person name="Nicholson A.C."/>
        </authorList>
    </citation>
    <scope>NUCLEOTIDE SEQUENCE [LARGE SCALE GENOMIC DNA]</scope>
    <source>
        <strain evidence="2 3">JCM 3224</strain>
    </source>
</reference>
<accession>A0A849BXV8</accession>
<dbReference type="Proteomes" id="UP000586827">
    <property type="component" value="Unassembled WGS sequence"/>
</dbReference>
<protein>
    <submittedName>
        <fullName evidence="2">Uncharacterized protein</fullName>
    </submittedName>
</protein>
<proteinExistence type="predicted"/>
<keyword evidence="3" id="KW-1185">Reference proteome</keyword>
<comment type="caution">
    <text evidence="2">The sequence shown here is derived from an EMBL/GenBank/DDBJ whole genome shotgun (WGS) entry which is preliminary data.</text>
</comment>
<sequence>MKRTTLLKTAVASAAVATLSIAGAAPAMAGGGLNLGGDASVTVSVPGVDVNTNVGADTSVNKRGAEASTESDLKVGLFK</sequence>
<feature type="chain" id="PRO_5038732385" evidence="1">
    <location>
        <begin position="30"/>
        <end position="79"/>
    </location>
</feature>
<dbReference type="RefSeq" id="WP_067521142.1">
    <property type="nucleotide sequence ID" value="NZ_JABELX010000005.1"/>
</dbReference>